<dbReference type="PANTHER" id="PTHR43095">
    <property type="entry name" value="SUGAR KINASE"/>
    <property type="match status" value="1"/>
</dbReference>
<keyword evidence="3 6" id="KW-0418">Kinase</keyword>
<dbReference type="KEGG" id="bgok:Pr1d_07070"/>
<dbReference type="InterPro" id="IPR043129">
    <property type="entry name" value="ATPase_NBD"/>
</dbReference>
<dbReference type="InterPro" id="IPR018485">
    <property type="entry name" value="FGGY_C"/>
</dbReference>
<evidence type="ECO:0000256" key="1">
    <source>
        <dbReference type="ARBA" id="ARBA00009156"/>
    </source>
</evidence>
<dbReference type="Proteomes" id="UP000323917">
    <property type="component" value="Chromosome"/>
</dbReference>
<dbReference type="RefSeq" id="WP_148072211.1">
    <property type="nucleotide sequence ID" value="NZ_CP042913.1"/>
</dbReference>
<dbReference type="PANTHER" id="PTHR43095:SF5">
    <property type="entry name" value="XYLULOSE KINASE"/>
    <property type="match status" value="1"/>
</dbReference>
<comment type="similarity">
    <text evidence="1">Belongs to the FGGY kinase family.</text>
</comment>
<name>A0A5B9Q370_9BACT</name>
<evidence type="ECO:0000259" key="5">
    <source>
        <dbReference type="Pfam" id="PF02782"/>
    </source>
</evidence>
<dbReference type="GO" id="GO:0005975">
    <property type="term" value="P:carbohydrate metabolic process"/>
    <property type="evidence" value="ECO:0007669"/>
    <property type="project" value="InterPro"/>
</dbReference>
<dbReference type="OrthoDB" id="9805576at2"/>
<dbReference type="GO" id="GO:0016301">
    <property type="term" value="F:kinase activity"/>
    <property type="evidence" value="ECO:0007669"/>
    <property type="project" value="UniProtKB-KW"/>
</dbReference>
<dbReference type="Gene3D" id="3.30.420.40">
    <property type="match status" value="2"/>
</dbReference>
<evidence type="ECO:0000313" key="7">
    <source>
        <dbReference type="Proteomes" id="UP000323917"/>
    </source>
</evidence>
<feature type="domain" description="Carbohydrate kinase FGGY C-terminal" evidence="5">
    <location>
        <begin position="250"/>
        <end position="435"/>
    </location>
</feature>
<keyword evidence="2 6" id="KW-0808">Transferase</keyword>
<reference evidence="6 7" key="1">
    <citation type="submission" date="2019-08" db="EMBL/GenBank/DDBJ databases">
        <title>Deep-cultivation of Planctomycetes and their phenomic and genomic characterization uncovers novel biology.</title>
        <authorList>
            <person name="Wiegand S."/>
            <person name="Jogler M."/>
            <person name="Boedeker C."/>
            <person name="Pinto D."/>
            <person name="Vollmers J."/>
            <person name="Rivas-Marin E."/>
            <person name="Kohn T."/>
            <person name="Peeters S.H."/>
            <person name="Heuer A."/>
            <person name="Rast P."/>
            <person name="Oberbeckmann S."/>
            <person name="Bunk B."/>
            <person name="Jeske O."/>
            <person name="Meyerdierks A."/>
            <person name="Storesund J.E."/>
            <person name="Kallscheuer N."/>
            <person name="Luecker S."/>
            <person name="Lage O.M."/>
            <person name="Pohl T."/>
            <person name="Merkel B.J."/>
            <person name="Hornburger P."/>
            <person name="Mueller R.-W."/>
            <person name="Bruemmer F."/>
            <person name="Labrenz M."/>
            <person name="Spormann A.M."/>
            <person name="Op den Camp H."/>
            <person name="Overmann J."/>
            <person name="Amann R."/>
            <person name="Jetten M.S.M."/>
            <person name="Mascher T."/>
            <person name="Medema M.H."/>
            <person name="Devos D.P."/>
            <person name="Kaster A.-K."/>
            <person name="Ovreas L."/>
            <person name="Rohde M."/>
            <person name="Galperin M.Y."/>
            <person name="Jogler C."/>
        </authorList>
    </citation>
    <scope>NUCLEOTIDE SEQUENCE [LARGE SCALE GENOMIC DNA]</scope>
    <source>
        <strain evidence="6 7">Pr1d</strain>
    </source>
</reference>
<dbReference type="Pfam" id="PF02782">
    <property type="entry name" value="FGGY_C"/>
    <property type="match status" value="1"/>
</dbReference>
<dbReference type="InterPro" id="IPR000577">
    <property type="entry name" value="Carb_kinase_FGGY"/>
</dbReference>
<sequence>MYLGLDLGTTNVKVLIVDEEGSVVGRASSSVNRVETPDGGVEQDIEQIWQATCDSIIEAIAGIDANRIRAIGVSSQGSALQLLDERQRPIGRVVSWLDGRGQPFDEELTKELGNDFFSTHVGHGASGLAVGQILRLRQNDPSAVARDRQVAFVGDIIVGRLCGRRAHDATSLAIALLYNPCLGKADPELLERLEVSEQQLPDLITADKPAGILTAEASNQLGLPAGIPVSAAVHDQYATALGAGAVEAGSICVGTGTAWVILANTSSLEKPVTSGAFVCQHLVEGLFGQMLSMGTGGSALEWTIRLKDSLKWSRAQIDQSIKKVAAGCEGLVFWPLFSPYAAEQSSVESRLTSIKLNHSFNHVLRAVLEGLVCELTRHLQIFERCNIPVSELFLCGEGAASNVTPQIIANTSGKPVECIGEPFVSAMGATVLARVLANPLDRDLQSVARQYPPASTRIEPNEDQEIYREVLTRYLQPFSEN</sequence>
<protein>
    <submittedName>
        <fullName evidence="6">L-xylulose/3-keto-L-gulonate kinase</fullName>
        <ecNumber evidence="6">2.7.1.-</ecNumber>
    </submittedName>
</protein>
<dbReference type="PIRSF" id="PIRSF000538">
    <property type="entry name" value="GlpK"/>
    <property type="match status" value="1"/>
</dbReference>
<dbReference type="AlphaFoldDB" id="A0A5B9Q370"/>
<dbReference type="EC" id="2.7.1.-" evidence="6"/>
<evidence type="ECO:0000259" key="4">
    <source>
        <dbReference type="Pfam" id="PF00370"/>
    </source>
</evidence>
<dbReference type="Pfam" id="PF00370">
    <property type="entry name" value="FGGY_N"/>
    <property type="match status" value="1"/>
</dbReference>
<dbReference type="EMBL" id="CP042913">
    <property type="protein sequence ID" value="QEG33444.1"/>
    <property type="molecule type" value="Genomic_DNA"/>
</dbReference>
<keyword evidence="7" id="KW-1185">Reference proteome</keyword>
<evidence type="ECO:0000313" key="6">
    <source>
        <dbReference type="EMBL" id="QEG33444.1"/>
    </source>
</evidence>
<gene>
    <name evidence="6" type="primary">lyx</name>
    <name evidence="6" type="ORF">Pr1d_07070</name>
</gene>
<dbReference type="InterPro" id="IPR018484">
    <property type="entry name" value="FGGY_N"/>
</dbReference>
<feature type="domain" description="Carbohydrate kinase FGGY N-terminal" evidence="4">
    <location>
        <begin position="1"/>
        <end position="242"/>
    </location>
</feature>
<evidence type="ECO:0000256" key="3">
    <source>
        <dbReference type="ARBA" id="ARBA00022777"/>
    </source>
</evidence>
<evidence type="ECO:0000256" key="2">
    <source>
        <dbReference type="ARBA" id="ARBA00022679"/>
    </source>
</evidence>
<dbReference type="SUPFAM" id="SSF53067">
    <property type="entry name" value="Actin-like ATPase domain"/>
    <property type="match status" value="2"/>
</dbReference>
<organism evidence="6 7">
    <name type="scientific">Bythopirellula goksoeyrii</name>
    <dbReference type="NCBI Taxonomy" id="1400387"/>
    <lineage>
        <taxon>Bacteria</taxon>
        <taxon>Pseudomonadati</taxon>
        <taxon>Planctomycetota</taxon>
        <taxon>Planctomycetia</taxon>
        <taxon>Pirellulales</taxon>
        <taxon>Lacipirellulaceae</taxon>
        <taxon>Bythopirellula</taxon>
    </lineage>
</organism>
<proteinExistence type="inferred from homology"/>
<dbReference type="InterPro" id="IPR050406">
    <property type="entry name" value="FGGY_Carb_Kinase"/>
</dbReference>
<accession>A0A5B9Q370</accession>